<dbReference type="PANTHER" id="PTHR18901:SF38">
    <property type="entry name" value="PSEUDOURIDINE-5'-PHOSPHATASE"/>
    <property type="match status" value="1"/>
</dbReference>
<name>A0A9E6MP97_9ACTN</name>
<evidence type="ECO:0000313" key="1">
    <source>
        <dbReference type="EMBL" id="NHM13991.1"/>
    </source>
</evidence>
<evidence type="ECO:0000313" key="2">
    <source>
        <dbReference type="EMBL" id="QTU83867.1"/>
    </source>
</evidence>
<dbReference type="InterPro" id="IPR023214">
    <property type="entry name" value="HAD_sf"/>
</dbReference>
<dbReference type="RefSeq" id="WP_166339145.1">
    <property type="nucleotide sequence ID" value="NZ_CP072829.1"/>
</dbReference>
<sequence length="219" mass="23913">MDKLFAVFDLDGTLVDSMGYWAEVGPEYLAGLGMTEGVDEIRPVIEAMTMEETARYMHERFLPDKTPNDIAAGMNGVMEAHYRNDIGLKPGARAHLERLRSCGVRMAVATVTARALVEALLAREGIADWFEFVLTCADVGKSKREPDIYQEAARRLGAAPAEVAVYEDALYAVRSAAQAGCFVVGVRDCDNGRTWDDIVEAADETVDFGQGTGLRLKAD</sequence>
<dbReference type="NCBIfam" id="TIGR01509">
    <property type="entry name" value="HAD-SF-IA-v3"/>
    <property type="match status" value="1"/>
</dbReference>
<dbReference type="InterPro" id="IPR023198">
    <property type="entry name" value="PGP-like_dom2"/>
</dbReference>
<evidence type="ECO:0000313" key="3">
    <source>
        <dbReference type="Proteomes" id="UP000636394"/>
    </source>
</evidence>
<dbReference type="SUPFAM" id="SSF56784">
    <property type="entry name" value="HAD-like"/>
    <property type="match status" value="1"/>
</dbReference>
<dbReference type="SFLD" id="SFLDS00003">
    <property type="entry name" value="Haloacid_Dehalogenase"/>
    <property type="match status" value="1"/>
</dbReference>
<dbReference type="CDD" id="cd07505">
    <property type="entry name" value="HAD_BPGM-like"/>
    <property type="match status" value="1"/>
</dbReference>
<dbReference type="EMBL" id="WPCR01000005">
    <property type="protein sequence ID" value="NHM13991.1"/>
    <property type="molecule type" value="Genomic_DNA"/>
</dbReference>
<dbReference type="Gene3D" id="1.10.150.240">
    <property type="entry name" value="Putative phosphatase, domain 2"/>
    <property type="match status" value="1"/>
</dbReference>
<proteinExistence type="predicted"/>
<dbReference type="GO" id="GO:0016787">
    <property type="term" value="F:hydrolase activity"/>
    <property type="evidence" value="ECO:0007669"/>
    <property type="project" value="UniProtKB-KW"/>
</dbReference>
<dbReference type="EMBL" id="CP072829">
    <property type="protein sequence ID" value="QTU83867.1"/>
    <property type="molecule type" value="Genomic_DNA"/>
</dbReference>
<organism evidence="2 4">
    <name type="scientific">Xiamenia xianingshaonis</name>
    <dbReference type="NCBI Taxonomy" id="2682776"/>
    <lineage>
        <taxon>Bacteria</taxon>
        <taxon>Bacillati</taxon>
        <taxon>Actinomycetota</taxon>
        <taxon>Coriobacteriia</taxon>
        <taxon>Eggerthellales</taxon>
        <taxon>Eggerthellaceae</taxon>
        <taxon>Xiamenia</taxon>
    </lineage>
</organism>
<dbReference type="KEGG" id="ebz:J7S26_05680"/>
<evidence type="ECO:0000313" key="4">
    <source>
        <dbReference type="Proteomes" id="UP000671910"/>
    </source>
</evidence>
<dbReference type="Proteomes" id="UP000636394">
    <property type="component" value="Unassembled WGS sequence"/>
</dbReference>
<dbReference type="Proteomes" id="UP000671910">
    <property type="component" value="Chromosome"/>
</dbReference>
<keyword evidence="1" id="KW-0378">Hydrolase</keyword>
<dbReference type="PANTHER" id="PTHR18901">
    <property type="entry name" value="2-DEOXYGLUCOSE-6-PHOSPHATE PHOSPHATASE 2"/>
    <property type="match status" value="1"/>
</dbReference>
<reference evidence="1 3" key="1">
    <citation type="submission" date="2019-11" db="EMBL/GenBank/DDBJ databases">
        <title>Eggerthellaceae novel genus isolated from the rectal contents of marmort.</title>
        <authorList>
            <person name="Zhang G."/>
        </authorList>
    </citation>
    <scope>NUCLEOTIDE SEQUENCE [LARGE SCALE GENOMIC DNA]</scope>
    <source>
        <strain evidence="3">zg-886</strain>
        <strain evidence="1">Zg-886</strain>
    </source>
</reference>
<protein>
    <submittedName>
        <fullName evidence="2">HAD family phosphatase</fullName>
    </submittedName>
    <submittedName>
        <fullName evidence="1">HAD-IA family hydrolase</fullName>
    </submittedName>
</protein>
<dbReference type="Gene3D" id="3.40.50.1000">
    <property type="entry name" value="HAD superfamily/HAD-like"/>
    <property type="match status" value="1"/>
</dbReference>
<dbReference type="PRINTS" id="PR00413">
    <property type="entry name" value="HADHALOGNASE"/>
</dbReference>
<accession>A0A9E6MP97</accession>
<dbReference type="SFLD" id="SFLDG01129">
    <property type="entry name" value="C1.5:_HAD__Beta-PGM__Phosphata"/>
    <property type="match status" value="1"/>
</dbReference>
<dbReference type="InterPro" id="IPR036412">
    <property type="entry name" value="HAD-like_sf"/>
</dbReference>
<dbReference type="Pfam" id="PF00702">
    <property type="entry name" value="Hydrolase"/>
    <property type="match status" value="1"/>
</dbReference>
<gene>
    <name evidence="1" type="ORF">GMI68_04305</name>
    <name evidence="2" type="ORF">J7S26_05680</name>
</gene>
<dbReference type="InterPro" id="IPR006439">
    <property type="entry name" value="HAD-SF_hydro_IA"/>
</dbReference>
<keyword evidence="3" id="KW-1185">Reference proteome</keyword>
<dbReference type="AlphaFoldDB" id="A0A9E6MP97"/>
<reference evidence="2" key="2">
    <citation type="submission" date="2021-04" db="EMBL/GenBank/DDBJ databases">
        <title>Novel species in family Eggerthellaceae.</title>
        <authorList>
            <person name="Zhang G."/>
        </authorList>
    </citation>
    <scope>NUCLEOTIDE SEQUENCE</scope>
    <source>
        <strain evidence="2">Zg-886</strain>
    </source>
</reference>